<keyword evidence="1" id="KW-0472">Membrane</keyword>
<organism evidence="2 3">
    <name type="scientific">Lachnellula cervina</name>
    <dbReference type="NCBI Taxonomy" id="1316786"/>
    <lineage>
        <taxon>Eukaryota</taxon>
        <taxon>Fungi</taxon>
        <taxon>Dikarya</taxon>
        <taxon>Ascomycota</taxon>
        <taxon>Pezizomycotina</taxon>
        <taxon>Leotiomycetes</taxon>
        <taxon>Helotiales</taxon>
        <taxon>Lachnaceae</taxon>
        <taxon>Lachnellula</taxon>
    </lineage>
</organism>
<dbReference type="Proteomes" id="UP000481288">
    <property type="component" value="Unassembled WGS sequence"/>
</dbReference>
<dbReference type="OrthoDB" id="3692311at2759"/>
<feature type="transmembrane region" description="Helical" evidence="1">
    <location>
        <begin position="549"/>
        <end position="577"/>
    </location>
</feature>
<dbReference type="AlphaFoldDB" id="A0A7D8YIN2"/>
<protein>
    <submittedName>
        <fullName evidence="2">Uncharacterized protein</fullName>
    </submittedName>
</protein>
<evidence type="ECO:0000256" key="1">
    <source>
        <dbReference type="SAM" id="Phobius"/>
    </source>
</evidence>
<evidence type="ECO:0000313" key="3">
    <source>
        <dbReference type="Proteomes" id="UP000481288"/>
    </source>
</evidence>
<accession>A0A7D8YIN2</accession>
<keyword evidence="1" id="KW-1133">Transmembrane helix</keyword>
<feature type="transmembrane region" description="Helical" evidence="1">
    <location>
        <begin position="172"/>
        <end position="191"/>
    </location>
</feature>
<dbReference type="EMBL" id="QGMG01000795">
    <property type="protein sequence ID" value="TVY51513.1"/>
    <property type="molecule type" value="Genomic_DNA"/>
</dbReference>
<proteinExistence type="predicted"/>
<reference evidence="2 3" key="1">
    <citation type="submission" date="2018-05" db="EMBL/GenBank/DDBJ databases">
        <title>Whole genome sequencing for identification of molecular markers to develop diagnostic detection tools for the regulated plant pathogen Lachnellula willkommii.</title>
        <authorList>
            <person name="Giroux E."/>
            <person name="Bilodeau G."/>
        </authorList>
    </citation>
    <scope>NUCLEOTIDE SEQUENCE [LARGE SCALE GENOMIC DNA]</scope>
    <source>
        <strain evidence="2 3">CBS 625.97</strain>
    </source>
</reference>
<evidence type="ECO:0000313" key="2">
    <source>
        <dbReference type="EMBL" id="TVY51513.1"/>
    </source>
</evidence>
<sequence>MADQYGMQNRVGRGGIRRKPVALISDDPPTSTVLEQSSPFLKQVSPVVSEQDADIPKGWPTEPQVVKSSITSIVTDVLLDTVLFGLSLAFFTFGLVVRRYDQAPVALHEGTVKTLLEATKYGPSVFPILFACVLGRAAQAILVWRLELGERVGVLDLLASSTSLTSTVTSQFRLRMISFLGLALVLIWALSPIGGQASFRQFSIGTRIDNAPASITYMIYGGNMEQYDNSDRVTSFGIINALFAASLIAPITTKLAPIDTWGNIKIPTIENYESLASPDSDGWFNTNASLNVYSSLVGIPMSSLDNAFINYEMSIETSYFHLNCSPIDETGKSWVTKLPPGNFTGTGAQIWSTDNDTQRHNADPTTLKPRQLGYQSWVPLVVASQCTMATSYVEVQIHCDTSSNCAASQLRRSHQTQPPPGYILIDQDWHGWSQFAENFIVAFPGHPDFATVATSYITDPEDPLAFVGSYGTPTTNEPLTTELFEQRFGQLLNTYWICLNTMHAIASGMTPTTAYMQGTNLSAAGSFYANSSTANGTRDTSTAVMECHIGWVIALCIASAVMVIASLVHPIVQYLYIRGPGLMLNISSLAMRDNPYIAVPASGTFMAASDRARMLKGFRVRFGDVDETGDVGRLAIGSLEPPGKYSIGT</sequence>
<gene>
    <name evidence="2" type="ORF">LCER1_G009106</name>
</gene>
<keyword evidence="1" id="KW-0812">Transmembrane</keyword>
<feature type="non-terminal residue" evidence="2">
    <location>
        <position position="649"/>
    </location>
</feature>
<comment type="caution">
    <text evidence="2">The sequence shown here is derived from an EMBL/GenBank/DDBJ whole genome shotgun (WGS) entry which is preliminary data.</text>
</comment>
<keyword evidence="3" id="KW-1185">Reference proteome</keyword>
<name>A0A7D8YIN2_9HELO</name>